<comment type="caution">
    <text evidence="1">The sequence shown here is derived from an EMBL/GenBank/DDBJ whole genome shotgun (WGS) entry which is preliminary data.</text>
</comment>
<dbReference type="Proteomes" id="UP000220828">
    <property type="component" value="Unassembled WGS sequence"/>
</dbReference>
<evidence type="ECO:0000313" key="2">
    <source>
        <dbReference type="Proteomes" id="UP000220828"/>
    </source>
</evidence>
<dbReference type="RefSeq" id="WP_097554523.1">
    <property type="nucleotide sequence ID" value="NZ_PCMW01000068.1"/>
</dbReference>
<evidence type="ECO:0000313" key="1">
    <source>
        <dbReference type="EMBL" id="PDS23121.1"/>
    </source>
</evidence>
<proteinExistence type="predicted"/>
<dbReference type="OrthoDB" id="1376630at2"/>
<gene>
    <name evidence="1" type="ORF">B0A77_11420</name>
</gene>
<protein>
    <submittedName>
        <fullName evidence="1">Uncharacterized protein</fullName>
    </submittedName>
</protein>
<dbReference type="AlphaFoldDB" id="A0A2H3K9S7"/>
<organism evidence="1 2">
    <name type="scientific">Flavobacterium branchiophilum</name>
    <dbReference type="NCBI Taxonomy" id="55197"/>
    <lineage>
        <taxon>Bacteria</taxon>
        <taxon>Pseudomonadati</taxon>
        <taxon>Bacteroidota</taxon>
        <taxon>Flavobacteriia</taxon>
        <taxon>Flavobacteriales</taxon>
        <taxon>Flavobacteriaceae</taxon>
        <taxon>Flavobacterium</taxon>
    </lineage>
</organism>
<sequence>MKTLNDSLREEFNEILDTEEYKKIIEIKNLDINILKRAFETLLKYKSEADAIDKSKTEFENFLINHLKTLKNDN</sequence>
<accession>A0A2H3K9S7</accession>
<dbReference type="EMBL" id="PCMW01000068">
    <property type="protein sequence ID" value="PDS23121.1"/>
    <property type="molecule type" value="Genomic_DNA"/>
</dbReference>
<name>A0A2H3K9S7_9FLAO</name>
<reference evidence="1 2" key="1">
    <citation type="submission" date="2017-09" db="EMBL/GenBank/DDBJ databases">
        <title>Whole genomes of Flavobacteriaceae.</title>
        <authorList>
            <person name="Stine C."/>
            <person name="Li C."/>
            <person name="Tadesse D."/>
        </authorList>
    </citation>
    <scope>NUCLEOTIDE SEQUENCE [LARGE SCALE GENOMIC DNA]</scope>
    <source>
        <strain evidence="1 2">ATCC 35036</strain>
    </source>
</reference>